<feature type="domain" description="VWFD" evidence="6">
    <location>
        <begin position="282"/>
        <end position="458"/>
    </location>
</feature>
<dbReference type="Pfam" id="PF00094">
    <property type="entry name" value="VWD"/>
    <property type="match status" value="2"/>
</dbReference>
<protein>
    <submittedName>
        <fullName evidence="7">FCGBP protein</fullName>
    </submittedName>
</protein>
<dbReference type="Proteomes" id="UP000660247">
    <property type="component" value="Unassembled WGS sequence"/>
</dbReference>
<keyword evidence="8" id="KW-1185">Reference proteome</keyword>
<dbReference type="PANTHER" id="PTHR46160:SF3">
    <property type="entry name" value="ALPHA-TECTORIN"/>
    <property type="match status" value="1"/>
</dbReference>
<keyword evidence="4" id="KW-1015">Disulfide bond</keyword>
<sequence>LKTDFDLLVTFDWHSYARVFLPATYSGAVCGLCGNADGDPADDFSLANGSSTTNATQFGDSWKVAEVAGCAAGCVDNCRVCGEVEKRHYGGDKHCGLLVKKGGALATCHGVVDPAPFFSDCLFDACLYEGHQETVCRSLGAYAAACQEQGVAIGPWRSDDFCPMACPPNQHYELCGPSCPPTCHGQSQVELCQETTPCSEGCFCDPGFLKSGDRCVPVARCGCVFNGSYHQVGEDFVPCPRCSRRCRCRPDGTVECWPEACGEDQECGVKDGVRGCHPRACGRCQLLGAGGGGTFDGRRLRLGGSCTYRLVEVVGGGPEDLPLVDFTVEVEKERGEAGSSVVRRLTVAVGGVAVALERGVRWEVDGERHLLPLALAEGTLTVSQEGAHRVLQVRGGPKLLYDGDSYVVLTLPNTYGGHTRGLCGNFNGDPHDDLEELGDAWSTSTSNCTHGPPPPTCPTAEPGPCGVLSDPLGPFVGCHEVVDPQEHVATCLEDQCGQPGGATLCRSLQGYAAACQAAGGTLREWREATNCPFECPPDSSYELCVRSCDVTCAGLTTPPRCTSRCFEGCRCHDGFLFDGAECVPPDQCGC</sequence>
<accession>A0A851DFS4</accession>
<dbReference type="Gene3D" id="2.10.25.10">
    <property type="entry name" value="Laminin"/>
    <property type="match status" value="2"/>
</dbReference>
<dbReference type="Pfam" id="PF01826">
    <property type="entry name" value="TIL"/>
    <property type="match status" value="2"/>
</dbReference>
<evidence type="ECO:0000256" key="1">
    <source>
        <dbReference type="ARBA" id="ARBA00004370"/>
    </source>
</evidence>
<dbReference type="CDD" id="cd19941">
    <property type="entry name" value="TIL"/>
    <property type="match status" value="2"/>
</dbReference>
<dbReference type="Pfam" id="PF08742">
    <property type="entry name" value="C8"/>
    <property type="match status" value="2"/>
</dbReference>
<comment type="caution">
    <text evidence="7">The sequence shown here is derived from an EMBL/GenBank/DDBJ whole genome shotgun (WGS) entry which is preliminary data.</text>
</comment>
<feature type="non-terminal residue" evidence="7">
    <location>
        <position position="1"/>
    </location>
</feature>
<keyword evidence="2" id="KW-0732">Signal</keyword>
<comment type="subcellular location">
    <subcellularLocation>
        <location evidence="1">Membrane</location>
    </subcellularLocation>
</comment>
<reference evidence="7" key="1">
    <citation type="submission" date="2019-10" db="EMBL/GenBank/DDBJ databases">
        <title>Bird 10,000 Genomes (B10K) Project - Family phase.</title>
        <authorList>
            <person name="Zhang G."/>
        </authorList>
    </citation>
    <scope>NUCLEOTIDE SEQUENCE</scope>
    <source>
        <strain evidence="7">B10K-DU-002-69</strain>
        <tissue evidence="7">Muscle</tissue>
    </source>
</reference>
<dbReference type="EMBL" id="WEIS01079581">
    <property type="protein sequence ID" value="NWI69431.1"/>
    <property type="molecule type" value="Genomic_DNA"/>
</dbReference>
<feature type="domain" description="VWFD" evidence="6">
    <location>
        <begin position="1"/>
        <end position="71"/>
    </location>
</feature>
<evidence type="ECO:0000256" key="3">
    <source>
        <dbReference type="ARBA" id="ARBA00023136"/>
    </source>
</evidence>
<dbReference type="GO" id="GO:0031012">
    <property type="term" value="C:extracellular matrix"/>
    <property type="evidence" value="ECO:0007669"/>
    <property type="project" value="TreeGrafter"/>
</dbReference>
<dbReference type="Pfam" id="PF12714">
    <property type="entry name" value="TILa"/>
    <property type="match status" value="1"/>
</dbReference>
<evidence type="ECO:0000313" key="8">
    <source>
        <dbReference type="Proteomes" id="UP000660247"/>
    </source>
</evidence>
<proteinExistence type="predicted"/>
<keyword evidence="3" id="KW-0472">Membrane</keyword>
<evidence type="ECO:0000256" key="4">
    <source>
        <dbReference type="ARBA" id="ARBA00023157"/>
    </source>
</evidence>
<dbReference type="InterPro" id="IPR036084">
    <property type="entry name" value="Ser_inhib-like_sf"/>
</dbReference>
<dbReference type="InterPro" id="IPR052749">
    <property type="entry name" value="Alpha-tectorin"/>
</dbReference>
<dbReference type="OrthoDB" id="6236007at2759"/>
<dbReference type="SMART" id="SM00832">
    <property type="entry name" value="C8"/>
    <property type="match status" value="2"/>
</dbReference>
<dbReference type="GO" id="GO:0005201">
    <property type="term" value="F:extracellular matrix structural constituent"/>
    <property type="evidence" value="ECO:0007669"/>
    <property type="project" value="TreeGrafter"/>
</dbReference>
<dbReference type="InterPro" id="IPR025615">
    <property type="entry name" value="TILa_dom"/>
</dbReference>
<dbReference type="GO" id="GO:0016020">
    <property type="term" value="C:membrane"/>
    <property type="evidence" value="ECO:0007669"/>
    <property type="project" value="UniProtKB-SubCell"/>
</dbReference>
<keyword evidence="5" id="KW-0325">Glycoprotein</keyword>
<dbReference type="InterPro" id="IPR001846">
    <property type="entry name" value="VWF_type-D"/>
</dbReference>
<feature type="non-terminal residue" evidence="7">
    <location>
        <position position="590"/>
    </location>
</feature>
<dbReference type="SMART" id="SM00216">
    <property type="entry name" value="VWD"/>
    <property type="match status" value="1"/>
</dbReference>
<dbReference type="InterPro" id="IPR002919">
    <property type="entry name" value="TIL_dom"/>
</dbReference>
<dbReference type="PROSITE" id="PS51233">
    <property type="entry name" value="VWFD"/>
    <property type="match status" value="2"/>
</dbReference>
<dbReference type="FunFam" id="2.10.25.10:FF:000055">
    <property type="entry name" value="alpha-tectorin isoform X1"/>
    <property type="match status" value="2"/>
</dbReference>
<name>A0A851DFS4_TODME</name>
<gene>
    <name evidence="7" type="primary">Fcgbp_2</name>
    <name evidence="7" type="ORF">TODMEX_R01619</name>
</gene>
<dbReference type="SUPFAM" id="SSF57567">
    <property type="entry name" value="Serine protease inhibitors"/>
    <property type="match status" value="2"/>
</dbReference>
<dbReference type="InterPro" id="IPR014853">
    <property type="entry name" value="VWF/SSPO/ZAN-like_Cys-rich_dom"/>
</dbReference>
<evidence type="ECO:0000256" key="2">
    <source>
        <dbReference type="ARBA" id="ARBA00022729"/>
    </source>
</evidence>
<evidence type="ECO:0000259" key="6">
    <source>
        <dbReference type="PROSITE" id="PS51233"/>
    </source>
</evidence>
<organism evidence="7 8">
    <name type="scientific">Todus mexicanus</name>
    <name type="common">Puerto Rican tody</name>
    <dbReference type="NCBI Taxonomy" id="135184"/>
    <lineage>
        <taxon>Eukaryota</taxon>
        <taxon>Metazoa</taxon>
        <taxon>Chordata</taxon>
        <taxon>Craniata</taxon>
        <taxon>Vertebrata</taxon>
        <taxon>Euteleostomi</taxon>
        <taxon>Archelosauria</taxon>
        <taxon>Archosauria</taxon>
        <taxon>Dinosauria</taxon>
        <taxon>Saurischia</taxon>
        <taxon>Theropoda</taxon>
        <taxon>Coelurosauria</taxon>
        <taxon>Aves</taxon>
        <taxon>Neognathae</taxon>
        <taxon>Neoaves</taxon>
        <taxon>Telluraves</taxon>
        <taxon>Coraciimorphae</taxon>
        <taxon>Coraciiformes</taxon>
        <taxon>Todidae</taxon>
        <taxon>Todus</taxon>
    </lineage>
</organism>
<dbReference type="PANTHER" id="PTHR46160">
    <property type="entry name" value="ALPHA-TECTORIN-RELATED"/>
    <property type="match status" value="1"/>
</dbReference>
<dbReference type="AlphaFoldDB" id="A0A851DFS4"/>
<evidence type="ECO:0000256" key="5">
    <source>
        <dbReference type="ARBA" id="ARBA00023180"/>
    </source>
</evidence>
<evidence type="ECO:0000313" key="7">
    <source>
        <dbReference type="EMBL" id="NWI69431.1"/>
    </source>
</evidence>